<protein>
    <submittedName>
        <fullName evidence="4">DNA-binding transcriptional regulator, AcrR family</fullName>
    </submittedName>
</protein>
<dbReference type="Gene3D" id="1.10.357.10">
    <property type="entry name" value="Tetracycline Repressor, domain 2"/>
    <property type="match status" value="1"/>
</dbReference>
<feature type="DNA-binding region" description="H-T-H motif" evidence="2">
    <location>
        <begin position="40"/>
        <end position="59"/>
    </location>
</feature>
<keyword evidence="1 2" id="KW-0238">DNA-binding</keyword>
<keyword evidence="5" id="KW-1185">Reference proteome</keyword>
<accession>A0A239F585</accession>
<evidence type="ECO:0000313" key="4">
    <source>
        <dbReference type="EMBL" id="SNS52066.1"/>
    </source>
</evidence>
<dbReference type="AlphaFoldDB" id="A0A239F585"/>
<evidence type="ECO:0000259" key="3">
    <source>
        <dbReference type="PROSITE" id="PS50977"/>
    </source>
</evidence>
<organism evidence="4 5">
    <name type="scientific">Rhodococcoides kyotonense</name>
    <dbReference type="NCBI Taxonomy" id="398843"/>
    <lineage>
        <taxon>Bacteria</taxon>
        <taxon>Bacillati</taxon>
        <taxon>Actinomycetota</taxon>
        <taxon>Actinomycetes</taxon>
        <taxon>Mycobacteriales</taxon>
        <taxon>Nocardiaceae</taxon>
        <taxon>Rhodococcoides</taxon>
    </lineage>
</organism>
<dbReference type="SUPFAM" id="SSF46689">
    <property type="entry name" value="Homeodomain-like"/>
    <property type="match status" value="1"/>
</dbReference>
<dbReference type="GO" id="GO:0003700">
    <property type="term" value="F:DNA-binding transcription factor activity"/>
    <property type="evidence" value="ECO:0007669"/>
    <property type="project" value="TreeGrafter"/>
</dbReference>
<dbReference type="PROSITE" id="PS50977">
    <property type="entry name" value="HTH_TETR_2"/>
    <property type="match status" value="1"/>
</dbReference>
<dbReference type="OrthoDB" id="3687980at2"/>
<sequence length="202" mass="22441">MAEKTVVTTTWQWSKTGETQRKLLDAALEVFAEAGFLNANIADIVERAGSSTGSLYHHFGGKSELFTALWDRHNTAHLEQVRSSVLTERRSGTTDPLELFCVGARTFLAGSWQRRDVALVFIDSDGPPGFEKLRRDNRIEWIRQNSALLGPGDDSEHRIALGVLTDIIVESAREVVLNCKTKKQANVAADIMCDMIRKIAAK</sequence>
<dbReference type="GO" id="GO:0000976">
    <property type="term" value="F:transcription cis-regulatory region binding"/>
    <property type="evidence" value="ECO:0007669"/>
    <property type="project" value="TreeGrafter"/>
</dbReference>
<dbReference type="RefSeq" id="WP_089244147.1">
    <property type="nucleotide sequence ID" value="NZ_FZOW01000003.1"/>
</dbReference>
<dbReference type="Proteomes" id="UP000198327">
    <property type="component" value="Unassembled WGS sequence"/>
</dbReference>
<dbReference type="PANTHER" id="PTHR30055:SF226">
    <property type="entry name" value="HTH-TYPE TRANSCRIPTIONAL REGULATOR PKSA"/>
    <property type="match status" value="1"/>
</dbReference>
<evidence type="ECO:0000313" key="5">
    <source>
        <dbReference type="Proteomes" id="UP000198327"/>
    </source>
</evidence>
<dbReference type="PRINTS" id="PR00455">
    <property type="entry name" value="HTHTETR"/>
</dbReference>
<dbReference type="InterPro" id="IPR009057">
    <property type="entry name" value="Homeodomain-like_sf"/>
</dbReference>
<dbReference type="InterPro" id="IPR001647">
    <property type="entry name" value="HTH_TetR"/>
</dbReference>
<dbReference type="InterPro" id="IPR050109">
    <property type="entry name" value="HTH-type_TetR-like_transc_reg"/>
</dbReference>
<proteinExistence type="predicted"/>
<name>A0A239F585_9NOCA</name>
<reference evidence="5" key="1">
    <citation type="submission" date="2017-06" db="EMBL/GenBank/DDBJ databases">
        <authorList>
            <person name="Varghese N."/>
            <person name="Submissions S."/>
        </authorList>
    </citation>
    <scope>NUCLEOTIDE SEQUENCE [LARGE SCALE GENOMIC DNA]</scope>
    <source>
        <strain evidence="5">JCM 23211</strain>
    </source>
</reference>
<gene>
    <name evidence="4" type="ORF">SAMN05421642_103121</name>
</gene>
<dbReference type="PANTHER" id="PTHR30055">
    <property type="entry name" value="HTH-TYPE TRANSCRIPTIONAL REGULATOR RUTR"/>
    <property type="match status" value="1"/>
</dbReference>
<dbReference type="EMBL" id="FZOW01000003">
    <property type="protein sequence ID" value="SNS52066.1"/>
    <property type="molecule type" value="Genomic_DNA"/>
</dbReference>
<evidence type="ECO:0000256" key="2">
    <source>
        <dbReference type="PROSITE-ProRule" id="PRU00335"/>
    </source>
</evidence>
<dbReference type="Pfam" id="PF00440">
    <property type="entry name" value="TetR_N"/>
    <property type="match status" value="1"/>
</dbReference>
<feature type="domain" description="HTH tetR-type" evidence="3">
    <location>
        <begin position="17"/>
        <end position="77"/>
    </location>
</feature>
<evidence type="ECO:0000256" key="1">
    <source>
        <dbReference type="ARBA" id="ARBA00023125"/>
    </source>
</evidence>